<keyword evidence="1" id="KW-1133">Transmembrane helix</keyword>
<dbReference type="EMBL" id="FZOB01000001">
    <property type="protein sequence ID" value="SNR62129.1"/>
    <property type="molecule type" value="Genomic_DNA"/>
</dbReference>
<dbReference type="RefSeq" id="WP_089322284.1">
    <property type="nucleotide sequence ID" value="NZ_FZOB01000001.1"/>
</dbReference>
<evidence type="ECO:0000256" key="1">
    <source>
        <dbReference type="SAM" id="Phobius"/>
    </source>
</evidence>
<evidence type="ECO:0000313" key="2">
    <source>
        <dbReference type="EMBL" id="SNR62129.1"/>
    </source>
</evidence>
<reference evidence="3" key="1">
    <citation type="submission" date="2017-06" db="EMBL/GenBank/DDBJ databases">
        <authorList>
            <person name="Varghese N."/>
            <person name="Submissions S."/>
        </authorList>
    </citation>
    <scope>NUCLEOTIDE SEQUENCE [LARGE SCALE GENOMIC DNA]</scope>
    <source>
        <strain evidence="3">DSM 15668</strain>
    </source>
</reference>
<protein>
    <submittedName>
        <fullName evidence="2">Uncharacterized protein</fullName>
    </submittedName>
</protein>
<dbReference type="AlphaFoldDB" id="A0A238XVX0"/>
<proteinExistence type="predicted"/>
<evidence type="ECO:0000313" key="3">
    <source>
        <dbReference type="Proteomes" id="UP000198405"/>
    </source>
</evidence>
<sequence length="239" mass="26829">MNTGMITILVAALFCGIGVVAGFLIGRMAGGSPKEDKEMPSIDVHSIEAAISDLKNLTESLIKEIESSTKEVVSSQREKISKIISIVESLKEQLKSSELPLKSSSYIDDILFSLKSIDMNSLPSLEIDENLVVKLKDKVDIIRTEIESLKLSINEKKDKEIKEKPEVSMDFGKIEEAIRFAREINEEAVKGDLISLMYAFKDYDKTDLLKTIDNIALNSKQLVFILEDFLNKAKEREIR</sequence>
<dbReference type="Proteomes" id="UP000198405">
    <property type="component" value="Unassembled WGS sequence"/>
</dbReference>
<keyword evidence="1" id="KW-0812">Transmembrane</keyword>
<gene>
    <name evidence="2" type="ORF">SAMN06265340_101256</name>
</gene>
<feature type="transmembrane region" description="Helical" evidence="1">
    <location>
        <begin position="6"/>
        <end position="25"/>
    </location>
</feature>
<keyword evidence="3" id="KW-1185">Reference proteome</keyword>
<keyword evidence="1" id="KW-0472">Membrane</keyword>
<name>A0A238XVX0_9BACT</name>
<accession>A0A238XVX0</accession>
<organism evidence="2 3">
    <name type="scientific">Desulfurobacterium atlanticum</name>
    <dbReference type="NCBI Taxonomy" id="240169"/>
    <lineage>
        <taxon>Bacteria</taxon>
        <taxon>Pseudomonadati</taxon>
        <taxon>Aquificota</taxon>
        <taxon>Aquificia</taxon>
        <taxon>Desulfurobacteriales</taxon>
        <taxon>Desulfurobacteriaceae</taxon>
        <taxon>Desulfurobacterium</taxon>
    </lineage>
</organism>